<proteinExistence type="predicted"/>
<evidence type="ECO:0000313" key="1">
    <source>
        <dbReference type="EMBL" id="JAD37551.1"/>
    </source>
</evidence>
<accession>A0A0A8ZFG9</accession>
<reference evidence="1" key="1">
    <citation type="submission" date="2014-09" db="EMBL/GenBank/DDBJ databases">
        <authorList>
            <person name="Magalhaes I.L.F."/>
            <person name="Oliveira U."/>
            <person name="Santos F.R."/>
            <person name="Vidigal T.H.D.A."/>
            <person name="Brescovit A.D."/>
            <person name="Santos A.J."/>
        </authorList>
    </citation>
    <scope>NUCLEOTIDE SEQUENCE</scope>
    <source>
        <tissue evidence="1">Shoot tissue taken approximately 20 cm above the soil surface</tissue>
    </source>
</reference>
<dbReference type="EMBL" id="GBRH01260344">
    <property type="protein sequence ID" value="JAD37551.1"/>
    <property type="molecule type" value="Transcribed_RNA"/>
</dbReference>
<organism evidence="1">
    <name type="scientific">Arundo donax</name>
    <name type="common">Giant reed</name>
    <name type="synonym">Donax arundinaceus</name>
    <dbReference type="NCBI Taxonomy" id="35708"/>
    <lineage>
        <taxon>Eukaryota</taxon>
        <taxon>Viridiplantae</taxon>
        <taxon>Streptophyta</taxon>
        <taxon>Embryophyta</taxon>
        <taxon>Tracheophyta</taxon>
        <taxon>Spermatophyta</taxon>
        <taxon>Magnoliopsida</taxon>
        <taxon>Liliopsida</taxon>
        <taxon>Poales</taxon>
        <taxon>Poaceae</taxon>
        <taxon>PACMAD clade</taxon>
        <taxon>Arundinoideae</taxon>
        <taxon>Arundineae</taxon>
        <taxon>Arundo</taxon>
    </lineage>
</organism>
<dbReference type="AlphaFoldDB" id="A0A0A8ZFG9"/>
<protein>
    <submittedName>
        <fullName evidence="1">Uncharacterized protein</fullName>
    </submittedName>
</protein>
<name>A0A0A8ZFG9_ARUDO</name>
<sequence>MLCSTTVLDGRPAVQR</sequence>
<reference evidence="1" key="2">
    <citation type="journal article" date="2015" name="Data Brief">
        <title>Shoot transcriptome of the giant reed, Arundo donax.</title>
        <authorList>
            <person name="Barrero R.A."/>
            <person name="Guerrero F.D."/>
            <person name="Moolhuijzen P."/>
            <person name="Goolsby J.A."/>
            <person name="Tidwell J."/>
            <person name="Bellgard S.E."/>
            <person name="Bellgard M.I."/>
        </authorList>
    </citation>
    <scope>NUCLEOTIDE SEQUENCE</scope>
    <source>
        <tissue evidence="1">Shoot tissue taken approximately 20 cm above the soil surface</tissue>
    </source>
</reference>